<dbReference type="OrthoDB" id="67081at2"/>
<dbReference type="AlphaFoldDB" id="E8UBQ9"/>
<evidence type="ECO:0000313" key="3">
    <source>
        <dbReference type="Proteomes" id="UP000008635"/>
    </source>
</evidence>
<dbReference type="RefSeq" id="WP_013558002.1">
    <property type="nucleotide sequence ID" value="NC_014958.1"/>
</dbReference>
<protein>
    <submittedName>
        <fullName evidence="2">Uncharacterized protein family UPF0114</fullName>
    </submittedName>
</protein>
<dbReference type="eggNOG" id="COG2862">
    <property type="taxonomic scope" value="Bacteria"/>
</dbReference>
<name>E8UBQ9_DEIML</name>
<keyword evidence="1" id="KW-1133">Transmembrane helix</keyword>
<reference evidence="3" key="2">
    <citation type="submission" date="2011-01" db="EMBL/GenBank/DDBJ databases">
        <title>The complete genome of Deinococcus maricopensis DSM 21211.</title>
        <authorList>
            <consortium name="US DOE Joint Genome Institute (JGI-PGF)"/>
            <person name="Lucas S."/>
            <person name="Copeland A."/>
            <person name="Lapidus A."/>
            <person name="Goodwin L."/>
            <person name="Pitluck S."/>
            <person name="Kyrpides N."/>
            <person name="Mavromatis K."/>
            <person name="Pagani I."/>
            <person name="Ivanova N."/>
            <person name="Ovchinnikova G."/>
            <person name="Zeytun A."/>
            <person name="Detter J.C."/>
            <person name="Han C."/>
            <person name="Land M."/>
            <person name="Hauser L."/>
            <person name="Markowitz V."/>
            <person name="Cheng J.-F."/>
            <person name="Hugenholtz P."/>
            <person name="Woyke T."/>
            <person name="Wu D."/>
            <person name="Pukall R."/>
            <person name="Gehrich-Schroeter G."/>
            <person name="Brambilla E."/>
            <person name="Klenk H.-P."/>
            <person name="Eisen J.A."/>
        </authorList>
    </citation>
    <scope>NUCLEOTIDE SEQUENCE [LARGE SCALE GENOMIC DNA]</scope>
    <source>
        <strain evidence="3">DSM 21211 / LMG 22137 / NRRL B-23946 / LB-34</strain>
    </source>
</reference>
<keyword evidence="1" id="KW-0812">Transmembrane</keyword>
<proteinExistence type="predicted"/>
<dbReference type="Pfam" id="PF03350">
    <property type="entry name" value="UPF0114"/>
    <property type="match status" value="1"/>
</dbReference>
<evidence type="ECO:0000313" key="2">
    <source>
        <dbReference type="EMBL" id="ADV68498.1"/>
    </source>
</evidence>
<feature type="transmembrane region" description="Helical" evidence="1">
    <location>
        <begin position="149"/>
        <end position="166"/>
    </location>
</feature>
<feature type="transmembrane region" description="Helical" evidence="1">
    <location>
        <begin position="29"/>
        <end position="47"/>
    </location>
</feature>
<organism evidence="2 3">
    <name type="scientific">Deinococcus maricopensis (strain DSM 21211 / LMG 22137 / NRRL B-23946 / LB-34)</name>
    <dbReference type="NCBI Taxonomy" id="709986"/>
    <lineage>
        <taxon>Bacteria</taxon>
        <taxon>Thermotogati</taxon>
        <taxon>Deinococcota</taxon>
        <taxon>Deinococci</taxon>
        <taxon>Deinococcales</taxon>
        <taxon>Deinococcaceae</taxon>
        <taxon>Deinococcus</taxon>
    </lineage>
</organism>
<gene>
    <name evidence="2" type="ordered locus">Deima_2869</name>
</gene>
<dbReference type="Proteomes" id="UP000008635">
    <property type="component" value="Chromosome"/>
</dbReference>
<dbReference type="EMBL" id="CP002454">
    <property type="protein sequence ID" value="ADV68498.1"/>
    <property type="molecule type" value="Genomic_DNA"/>
</dbReference>
<dbReference type="PANTHER" id="PTHR31721:SF4">
    <property type="entry name" value="OS06G0710300 PROTEIN"/>
    <property type="match status" value="1"/>
</dbReference>
<dbReference type="PANTHER" id="PTHR31721">
    <property type="entry name" value="OS06G0710300 PROTEIN"/>
    <property type="match status" value="1"/>
</dbReference>
<dbReference type="PIRSF" id="PIRSF026509">
    <property type="entry name" value="UCP026509"/>
    <property type="match status" value="1"/>
</dbReference>
<dbReference type="STRING" id="709986.Deima_2869"/>
<reference evidence="2 3" key="1">
    <citation type="journal article" date="2011" name="Stand. Genomic Sci.">
        <title>Complete genome sequence of Deinococcus maricopensis type strain (LB-34).</title>
        <authorList>
            <person name="Pukall R."/>
            <person name="Zeytun A."/>
            <person name="Lucas S."/>
            <person name="Lapidus A."/>
            <person name="Hammon N."/>
            <person name="Deshpande S."/>
            <person name="Nolan M."/>
            <person name="Cheng J.F."/>
            <person name="Pitluck S."/>
            <person name="Liolios K."/>
            <person name="Pagani I."/>
            <person name="Mikhailova N."/>
            <person name="Ivanova N."/>
            <person name="Mavromatis K."/>
            <person name="Pati A."/>
            <person name="Tapia R."/>
            <person name="Han C."/>
            <person name="Goodwin L."/>
            <person name="Chen A."/>
            <person name="Palaniappan K."/>
            <person name="Land M."/>
            <person name="Hauser L."/>
            <person name="Chang Y.J."/>
            <person name="Jeffries C.D."/>
            <person name="Brambilla E.M."/>
            <person name="Rohde M."/>
            <person name="Goker M."/>
            <person name="Detter J.C."/>
            <person name="Woyke T."/>
            <person name="Bristow J."/>
            <person name="Eisen J.A."/>
            <person name="Markowitz V."/>
            <person name="Hugenholtz P."/>
            <person name="Kyrpides N.C."/>
            <person name="Klenk H.P."/>
        </authorList>
    </citation>
    <scope>NUCLEOTIDE SEQUENCE [LARGE SCALE GENOMIC DNA]</scope>
    <source>
        <strain evidence="3">DSM 21211 / LMG 22137 / NRRL B-23946 / LB-34</strain>
    </source>
</reference>
<dbReference type="InterPro" id="IPR005134">
    <property type="entry name" value="UPF0114"/>
</dbReference>
<feature type="transmembrane region" description="Helical" evidence="1">
    <location>
        <begin position="89"/>
        <end position="112"/>
    </location>
</feature>
<dbReference type="KEGG" id="dmr:Deima_2869"/>
<accession>E8UBQ9</accession>
<feature type="transmembrane region" description="Helical" evidence="1">
    <location>
        <begin position="124"/>
        <end position="143"/>
    </location>
</feature>
<evidence type="ECO:0000256" key="1">
    <source>
        <dbReference type="SAM" id="Phobius"/>
    </source>
</evidence>
<dbReference type="HOGENOM" id="CLU_066743_2_1_0"/>
<keyword evidence="3" id="KW-1185">Reference proteome</keyword>
<sequence length="215" mass="23418" precursor="true">MPDPKDPARDARSPATGTVLSQAIGRTRFIVLLAVVSVLLVALSLFLQGTLQAAYTIYETWSDVLRGDLGGQAVAVQSLEIVSIMLKAVVFYLIGVGLYSLFIAPLNLTSALGVESLSDLEHKVVSVVIVILGVTFLEHFVTWEKPLDTLMFGGALALVAGALVLFQRFSAGREDMGSLPPETRLRARRELFEKDHEERAIPEGEVRRVQAQEGE</sequence>
<keyword evidence="1" id="KW-0472">Membrane</keyword>